<name>A0A2N5M6K5_9BACI</name>
<gene>
    <name evidence="1" type="ORF">CUU66_09990</name>
</gene>
<comment type="caution">
    <text evidence="1">The sequence shown here is derived from an EMBL/GenBank/DDBJ whole genome shotgun (WGS) entry which is preliminary data.</text>
</comment>
<dbReference type="AlphaFoldDB" id="A0A2N5M6K5"/>
<accession>A0A2N5M6K5</accession>
<organism evidence="1 2">
    <name type="scientific">Peribacillus deserti</name>
    <dbReference type="NCBI Taxonomy" id="673318"/>
    <lineage>
        <taxon>Bacteria</taxon>
        <taxon>Bacillati</taxon>
        <taxon>Bacillota</taxon>
        <taxon>Bacilli</taxon>
        <taxon>Bacillales</taxon>
        <taxon>Bacillaceae</taxon>
        <taxon>Peribacillus</taxon>
    </lineage>
</organism>
<dbReference type="Proteomes" id="UP000234748">
    <property type="component" value="Unassembled WGS sequence"/>
</dbReference>
<protein>
    <submittedName>
        <fullName evidence="1">Uncharacterized protein</fullName>
    </submittedName>
</protein>
<sequence length="82" mass="9386">MDISLEVTIRAHGTRFMRKGVFPVDPKQFQQASDHTAAKTAYEWIQKIKRDTGYAPDTEVLKAVYNEGNEITQLVKSFELLL</sequence>
<dbReference type="EMBL" id="PGUY01000030">
    <property type="protein sequence ID" value="PLT29996.1"/>
    <property type="molecule type" value="Genomic_DNA"/>
</dbReference>
<reference evidence="1 2" key="1">
    <citation type="submission" date="2017-11" db="EMBL/GenBank/DDBJ databases">
        <title>Comparitive Functional Genomics of Dry Heat Resistant strains isolated from the Viking Spacecraft.</title>
        <authorList>
            <person name="Seuylemezian A."/>
            <person name="Cooper K."/>
            <person name="Vaishampayan P."/>
        </authorList>
    </citation>
    <scope>NUCLEOTIDE SEQUENCE [LARGE SCALE GENOMIC DNA]</scope>
    <source>
        <strain evidence="1 2">V1-29</strain>
    </source>
</reference>
<evidence type="ECO:0000313" key="2">
    <source>
        <dbReference type="Proteomes" id="UP000234748"/>
    </source>
</evidence>
<proteinExistence type="predicted"/>
<evidence type="ECO:0000313" key="1">
    <source>
        <dbReference type="EMBL" id="PLT29996.1"/>
    </source>
</evidence>
<keyword evidence="2" id="KW-1185">Reference proteome</keyword>
<dbReference type="OrthoDB" id="2906813at2"/>
<dbReference type="RefSeq" id="WP_101641643.1">
    <property type="nucleotide sequence ID" value="NZ_PGUY01000030.1"/>
</dbReference>